<dbReference type="InterPro" id="IPR016187">
    <property type="entry name" value="CTDL_fold"/>
</dbReference>
<dbReference type="SUPFAM" id="SSF56436">
    <property type="entry name" value="C-type lectin-like"/>
    <property type="match status" value="1"/>
</dbReference>
<dbReference type="InterPro" id="IPR001304">
    <property type="entry name" value="C-type_lectin-like"/>
</dbReference>
<dbReference type="Proteomes" id="UP001186944">
    <property type="component" value="Unassembled WGS sequence"/>
</dbReference>
<accession>A0AA88YJ42</accession>
<dbReference type="PROSITE" id="PS00615">
    <property type="entry name" value="C_TYPE_LECTIN_1"/>
    <property type="match status" value="1"/>
</dbReference>
<evidence type="ECO:0000259" key="2">
    <source>
        <dbReference type="PROSITE" id="PS50041"/>
    </source>
</evidence>
<protein>
    <recommendedName>
        <fullName evidence="2">C-type lectin domain-containing protein</fullName>
    </recommendedName>
</protein>
<organism evidence="3 4">
    <name type="scientific">Pinctada imbricata</name>
    <name type="common">Atlantic pearl-oyster</name>
    <name type="synonym">Pinctada martensii</name>
    <dbReference type="NCBI Taxonomy" id="66713"/>
    <lineage>
        <taxon>Eukaryota</taxon>
        <taxon>Metazoa</taxon>
        <taxon>Spiralia</taxon>
        <taxon>Lophotrochozoa</taxon>
        <taxon>Mollusca</taxon>
        <taxon>Bivalvia</taxon>
        <taxon>Autobranchia</taxon>
        <taxon>Pteriomorphia</taxon>
        <taxon>Pterioida</taxon>
        <taxon>Pterioidea</taxon>
        <taxon>Pteriidae</taxon>
        <taxon>Pinctada</taxon>
    </lineage>
</organism>
<dbReference type="PROSITE" id="PS50041">
    <property type="entry name" value="C_TYPE_LECTIN_2"/>
    <property type="match status" value="1"/>
</dbReference>
<dbReference type="Gene3D" id="3.10.100.10">
    <property type="entry name" value="Mannose-Binding Protein A, subunit A"/>
    <property type="match status" value="1"/>
</dbReference>
<sequence>MFFMYNVSIFISPGYWAGGRYDSGSRNWIWFTSKNIIPITSGSTFHAWDPTQPDSSGSQGCIMMLHEFQYFWDDYYCNRKGDFICERSKV</sequence>
<dbReference type="InterPro" id="IPR018378">
    <property type="entry name" value="C-type_lectin_CS"/>
</dbReference>
<comment type="caution">
    <text evidence="3">The sequence shown here is derived from an EMBL/GenBank/DDBJ whole genome shotgun (WGS) entry which is preliminary data.</text>
</comment>
<dbReference type="CDD" id="cd00037">
    <property type="entry name" value="CLECT"/>
    <property type="match status" value="1"/>
</dbReference>
<keyword evidence="1" id="KW-1015">Disulfide bond</keyword>
<gene>
    <name evidence="3" type="ORF">FSP39_008535</name>
</gene>
<evidence type="ECO:0000256" key="1">
    <source>
        <dbReference type="ARBA" id="ARBA00023157"/>
    </source>
</evidence>
<name>A0AA88YJ42_PINIB</name>
<evidence type="ECO:0000313" key="3">
    <source>
        <dbReference type="EMBL" id="KAK3105919.1"/>
    </source>
</evidence>
<proteinExistence type="predicted"/>
<feature type="domain" description="C-type lectin" evidence="2">
    <location>
        <begin position="1"/>
        <end position="86"/>
    </location>
</feature>
<keyword evidence="4" id="KW-1185">Reference proteome</keyword>
<evidence type="ECO:0000313" key="4">
    <source>
        <dbReference type="Proteomes" id="UP001186944"/>
    </source>
</evidence>
<dbReference type="EMBL" id="VSWD01000003">
    <property type="protein sequence ID" value="KAK3105919.1"/>
    <property type="molecule type" value="Genomic_DNA"/>
</dbReference>
<dbReference type="AlphaFoldDB" id="A0AA88YJ42"/>
<reference evidence="3" key="1">
    <citation type="submission" date="2019-08" db="EMBL/GenBank/DDBJ databases">
        <title>The improved chromosome-level genome for the pearl oyster Pinctada fucata martensii using PacBio sequencing and Hi-C.</title>
        <authorList>
            <person name="Zheng Z."/>
        </authorList>
    </citation>
    <scope>NUCLEOTIDE SEQUENCE</scope>
    <source>
        <strain evidence="3">ZZ-2019</strain>
        <tissue evidence="3">Adductor muscle</tissue>
    </source>
</reference>
<dbReference type="InterPro" id="IPR016186">
    <property type="entry name" value="C-type_lectin-like/link_sf"/>
</dbReference>